<name>A0AAV2EQQ3_9ROSI</name>
<dbReference type="EMBL" id="OZ034818">
    <property type="protein sequence ID" value="CAL1388290.1"/>
    <property type="molecule type" value="Genomic_DNA"/>
</dbReference>
<dbReference type="AlphaFoldDB" id="A0AAV2EQQ3"/>
<evidence type="ECO:0000313" key="2">
    <source>
        <dbReference type="Proteomes" id="UP001497516"/>
    </source>
</evidence>
<dbReference type="PANTHER" id="PTHR45496">
    <property type="entry name" value="CHAPERONE DNAJ-DOMAIN SUPERFAMILY PROTEIN"/>
    <property type="match status" value="1"/>
</dbReference>
<organism evidence="1 2">
    <name type="scientific">Linum trigynum</name>
    <dbReference type="NCBI Taxonomy" id="586398"/>
    <lineage>
        <taxon>Eukaryota</taxon>
        <taxon>Viridiplantae</taxon>
        <taxon>Streptophyta</taxon>
        <taxon>Embryophyta</taxon>
        <taxon>Tracheophyta</taxon>
        <taxon>Spermatophyta</taxon>
        <taxon>Magnoliopsida</taxon>
        <taxon>eudicotyledons</taxon>
        <taxon>Gunneridae</taxon>
        <taxon>Pentapetalae</taxon>
        <taxon>rosids</taxon>
        <taxon>fabids</taxon>
        <taxon>Malpighiales</taxon>
        <taxon>Linaceae</taxon>
        <taxon>Linum</taxon>
    </lineage>
</organism>
<evidence type="ECO:0000313" key="1">
    <source>
        <dbReference type="EMBL" id="CAL1388290.1"/>
    </source>
</evidence>
<reference evidence="1 2" key="1">
    <citation type="submission" date="2024-04" db="EMBL/GenBank/DDBJ databases">
        <authorList>
            <person name="Fracassetti M."/>
        </authorList>
    </citation>
    <scope>NUCLEOTIDE SEQUENCE [LARGE SCALE GENOMIC DNA]</scope>
</reference>
<dbReference type="PANTHER" id="PTHR45496:SF1">
    <property type="entry name" value="CHAPERONE DNAJ-DOMAIN SUPERFAMILY PROTEIN"/>
    <property type="match status" value="1"/>
</dbReference>
<accession>A0AAV2EQQ3</accession>
<gene>
    <name evidence="1" type="ORF">LTRI10_LOCUS29224</name>
</gene>
<keyword evidence="2" id="KW-1185">Reference proteome</keyword>
<protein>
    <submittedName>
        <fullName evidence="1">Uncharacterized protein</fullName>
    </submittedName>
</protein>
<proteinExistence type="predicted"/>
<sequence>MISPSQETDPLIEGSDQILAITGVFLSSDKIITENHHDWYSILPFDPAGTDDVDLINMHQRCLIVLLIQVNKFPFANHAFNQQGKIGNLPHIFLIEEFYNAI</sequence>
<dbReference type="Proteomes" id="UP001497516">
    <property type="component" value="Chromosome 5"/>
</dbReference>
<dbReference type="InterPro" id="IPR053052">
    <property type="entry name" value="Imprinting_Balance_Reg"/>
</dbReference>